<dbReference type="RefSeq" id="WP_242768012.1">
    <property type="nucleotide sequence ID" value="NZ_JALDAY010000008.1"/>
</dbReference>
<accession>A0ABS9YD58</accession>
<organism evidence="2 3">
    <name type="scientific">Streptomyces cylindrosporus</name>
    <dbReference type="NCBI Taxonomy" id="2927583"/>
    <lineage>
        <taxon>Bacteria</taxon>
        <taxon>Bacillati</taxon>
        <taxon>Actinomycetota</taxon>
        <taxon>Actinomycetes</taxon>
        <taxon>Kitasatosporales</taxon>
        <taxon>Streptomycetaceae</taxon>
        <taxon>Streptomyces</taxon>
    </lineage>
</organism>
<protein>
    <submittedName>
        <fullName evidence="2">Uncharacterized protein</fullName>
    </submittedName>
</protein>
<evidence type="ECO:0000313" key="3">
    <source>
        <dbReference type="Proteomes" id="UP001165269"/>
    </source>
</evidence>
<reference evidence="2" key="1">
    <citation type="submission" date="2022-03" db="EMBL/GenBank/DDBJ databases">
        <title>Streptomyces 7R015 and 7R016 isolated from Barleria lupulina in Thailand.</title>
        <authorList>
            <person name="Kanchanasin P."/>
            <person name="Phongsopitanun W."/>
            <person name="Tanasupawat S."/>
        </authorList>
    </citation>
    <scope>NUCLEOTIDE SEQUENCE</scope>
    <source>
        <strain evidence="2">7R015</strain>
    </source>
</reference>
<dbReference type="EMBL" id="JALDAY010000008">
    <property type="protein sequence ID" value="MCI3274556.1"/>
    <property type="molecule type" value="Genomic_DNA"/>
</dbReference>
<sequence length="153" mass="16450">MLCEHCGDLDGQETGPDHDERDCPWHADEPWTGHDLEAVLRQTADGNLRMKAAVDLLSEHGVWLARLAKRTDLFAADEDTHEVYDLDWPAIATAVNDLALPATGSELRILGLAASLASDAPVRLGDAVTGLDATNLRLVLDAIAMANGRPYAA</sequence>
<dbReference type="Proteomes" id="UP001165269">
    <property type="component" value="Unassembled WGS sequence"/>
</dbReference>
<keyword evidence="3" id="KW-1185">Reference proteome</keyword>
<evidence type="ECO:0000256" key="1">
    <source>
        <dbReference type="SAM" id="MobiDB-lite"/>
    </source>
</evidence>
<proteinExistence type="predicted"/>
<gene>
    <name evidence="2" type="ORF">MQP27_26040</name>
</gene>
<evidence type="ECO:0000313" key="2">
    <source>
        <dbReference type="EMBL" id="MCI3274556.1"/>
    </source>
</evidence>
<comment type="caution">
    <text evidence="2">The sequence shown here is derived from an EMBL/GenBank/DDBJ whole genome shotgun (WGS) entry which is preliminary data.</text>
</comment>
<name>A0ABS9YD58_9ACTN</name>
<feature type="region of interest" description="Disordered" evidence="1">
    <location>
        <begin position="1"/>
        <end position="22"/>
    </location>
</feature>